<dbReference type="RefSeq" id="WP_251809746.1">
    <property type="nucleotide sequence ID" value="NZ_CP101527.1"/>
</dbReference>
<dbReference type="EMBL" id="CP101527">
    <property type="protein sequence ID" value="UZW73605.1"/>
    <property type="molecule type" value="Genomic_DNA"/>
</dbReference>
<accession>A0A9E8HFC2</accession>
<dbReference type="Gene3D" id="2.30.110.10">
    <property type="entry name" value="Electron Transport, Fmn-binding Protein, Chain A"/>
    <property type="match status" value="1"/>
</dbReference>
<dbReference type="AlphaFoldDB" id="A0A9E8HFC2"/>
<proteinExistence type="predicted"/>
<organism evidence="1 2">
    <name type="scientific">Alkalimarinus sediminis</name>
    <dbReference type="NCBI Taxonomy" id="1632866"/>
    <lineage>
        <taxon>Bacteria</taxon>
        <taxon>Pseudomonadati</taxon>
        <taxon>Pseudomonadota</taxon>
        <taxon>Gammaproteobacteria</taxon>
        <taxon>Alteromonadales</taxon>
        <taxon>Alteromonadaceae</taxon>
        <taxon>Alkalimarinus</taxon>
    </lineage>
</organism>
<evidence type="ECO:0000313" key="1">
    <source>
        <dbReference type="EMBL" id="UZW73605.1"/>
    </source>
</evidence>
<dbReference type="SUPFAM" id="SSF50475">
    <property type="entry name" value="FMN-binding split barrel"/>
    <property type="match status" value="1"/>
</dbReference>
<reference evidence="1" key="1">
    <citation type="submission" date="2022-07" db="EMBL/GenBank/DDBJ databases">
        <title>Alkalimarinus sp. nov., isolated from gut of a Alitta virens.</title>
        <authorList>
            <person name="Yang A.I."/>
            <person name="Shin N.-R."/>
        </authorList>
    </citation>
    <scope>NUCLEOTIDE SEQUENCE</scope>
    <source>
        <strain evidence="1">FA028</strain>
    </source>
</reference>
<dbReference type="KEGG" id="asem:NNL22_11195"/>
<dbReference type="Pfam" id="PF12900">
    <property type="entry name" value="Pyridox_ox_2"/>
    <property type="match status" value="1"/>
</dbReference>
<protein>
    <submittedName>
        <fullName evidence="1">Pyridoxamine 5'-phosphate oxidase family protein</fullName>
    </submittedName>
</protein>
<gene>
    <name evidence="1" type="ORF">NNL22_11195</name>
</gene>
<sequence>MSEVAFSEHSKVRRVAKRASYDKSTIYSLIDELKLGHVGFIVNNRPVVIPMTVWRVEDHLYLHVANKSRIQRLLEEGGECSISFAAYKEWVMSKSAYHHSANYCSAVVYCTGRRVTAEDEFDRAFEVIINQLEEGRWDRVRPPNKLERKATALMKMTINEGAFKARTGEPIEEPEDLSLPVWNGTKPVCPYHQ</sequence>
<dbReference type="InterPro" id="IPR024747">
    <property type="entry name" value="Pyridox_Oxase-rel"/>
</dbReference>
<dbReference type="Proteomes" id="UP001164472">
    <property type="component" value="Chromosome"/>
</dbReference>
<dbReference type="PANTHER" id="PTHR34071:SF2">
    <property type="entry name" value="FLAVIN-NUCLEOTIDE-BINDING PROTEIN"/>
    <property type="match status" value="1"/>
</dbReference>
<evidence type="ECO:0000313" key="2">
    <source>
        <dbReference type="Proteomes" id="UP001164472"/>
    </source>
</evidence>
<keyword evidence="2" id="KW-1185">Reference proteome</keyword>
<name>A0A9E8HFC2_9ALTE</name>
<dbReference type="InterPro" id="IPR012349">
    <property type="entry name" value="Split_barrel_FMN-bd"/>
</dbReference>
<dbReference type="PANTHER" id="PTHR34071">
    <property type="entry name" value="5-NITROIMIDAZOLE ANTIBIOTICS RESISTANCE PROTEIN, NIMA-FAMILY-RELATED PROTEIN-RELATED"/>
    <property type="match status" value="1"/>
</dbReference>